<protein>
    <submittedName>
        <fullName evidence="8">Acyl-CoA dehydrogenase</fullName>
    </submittedName>
</protein>
<dbReference type="AlphaFoldDB" id="A0A1X1ZM45"/>
<evidence type="ECO:0000313" key="9">
    <source>
        <dbReference type="Proteomes" id="UP000193529"/>
    </source>
</evidence>
<dbReference type="InterPro" id="IPR013786">
    <property type="entry name" value="AcylCoA_DH/ox_N"/>
</dbReference>
<comment type="caution">
    <text evidence="8">The sequence shown here is derived from an EMBL/GenBank/DDBJ whole genome shotgun (WGS) entry which is preliminary data.</text>
</comment>
<keyword evidence="3" id="KW-0285">Flavoprotein</keyword>
<dbReference type="GO" id="GO:0003995">
    <property type="term" value="F:acyl-CoA dehydrogenase activity"/>
    <property type="evidence" value="ECO:0007669"/>
    <property type="project" value="TreeGrafter"/>
</dbReference>
<comment type="cofactor">
    <cofactor evidence="1">
        <name>FAD</name>
        <dbReference type="ChEBI" id="CHEBI:57692"/>
    </cofactor>
</comment>
<keyword evidence="9" id="KW-1185">Reference proteome</keyword>
<name>A0A1X1ZM45_9MYCO</name>
<dbReference type="SUPFAM" id="SSF56645">
    <property type="entry name" value="Acyl-CoA dehydrogenase NM domain-like"/>
    <property type="match status" value="1"/>
</dbReference>
<dbReference type="InterPro" id="IPR009075">
    <property type="entry name" value="AcylCo_DH/oxidase_C"/>
</dbReference>
<dbReference type="Gene3D" id="1.10.540.10">
    <property type="entry name" value="Acyl-CoA dehydrogenase/oxidase, N-terminal domain"/>
    <property type="match status" value="1"/>
</dbReference>
<sequence>MHWELSDEQNLYAESLREWLTASADPTQLRAWLDAGDYRTFDDALTENGWAGVGFDEAVGGQGGNLLEMALTSRELGRAAAPSARWLARAVADAALMREPKLARAALEGGELTVLAVRCDRIPSTGSALPMSNGLVNGQIPCVLAADEADRFLVPVTHSEGGTGLAVVERDGGNVHVHPRTLLDRSRSAGDVVFDAAPASPIELDDDAEVVLTALAGRAAALVAADALGAAERMLDMTVDYSMQRKQFGRPIGAFQAVKHAAAQMLVTVESCYSIALFAAASAQEGAPEAVLHAAAAKAQVTQHSAELADAALTVHGAIGYTWEYDLQLFYKRAKLDRILFGAPAAWNEQIAARLPIVPAAS</sequence>
<dbReference type="Gene3D" id="1.20.140.10">
    <property type="entry name" value="Butyryl-CoA Dehydrogenase, subunit A, domain 3"/>
    <property type="match status" value="1"/>
</dbReference>
<dbReference type="EMBL" id="LQPJ01000102">
    <property type="protein sequence ID" value="ORW24426.1"/>
    <property type="molecule type" value="Genomic_DNA"/>
</dbReference>
<dbReference type="STRING" id="153971.AWC19_09980"/>
<feature type="domain" description="Acyl-CoA dehydrogenase/oxidase N-terminal" evidence="7">
    <location>
        <begin position="6"/>
        <end position="84"/>
    </location>
</feature>
<dbReference type="InterPro" id="IPR037069">
    <property type="entry name" value="AcylCoA_DH/ox_N_sf"/>
</dbReference>
<reference evidence="8 9" key="1">
    <citation type="submission" date="2016-01" db="EMBL/GenBank/DDBJ databases">
        <title>The new phylogeny of the genus Mycobacterium.</title>
        <authorList>
            <person name="Tarcisio F."/>
            <person name="Conor M."/>
            <person name="Antonella G."/>
            <person name="Elisabetta G."/>
            <person name="Giulia F.S."/>
            <person name="Sara T."/>
            <person name="Anna F."/>
            <person name="Clotilde B."/>
            <person name="Roberto B."/>
            <person name="Veronica D.S."/>
            <person name="Fabio R."/>
            <person name="Monica P."/>
            <person name="Olivier J."/>
            <person name="Enrico T."/>
            <person name="Nicola S."/>
        </authorList>
    </citation>
    <scope>NUCLEOTIDE SEQUENCE [LARGE SCALE GENOMIC DNA]</scope>
    <source>
        <strain evidence="8 9">DSM 44572</strain>
    </source>
</reference>
<evidence type="ECO:0000256" key="5">
    <source>
        <dbReference type="ARBA" id="ARBA00023002"/>
    </source>
</evidence>
<evidence type="ECO:0000256" key="3">
    <source>
        <dbReference type="ARBA" id="ARBA00022630"/>
    </source>
</evidence>
<evidence type="ECO:0000256" key="2">
    <source>
        <dbReference type="ARBA" id="ARBA00009347"/>
    </source>
</evidence>
<dbReference type="Pfam" id="PF02771">
    <property type="entry name" value="Acyl-CoA_dh_N"/>
    <property type="match status" value="1"/>
</dbReference>
<dbReference type="PANTHER" id="PTHR43884:SF20">
    <property type="entry name" value="ACYL-COA DEHYDROGENASE FADE28"/>
    <property type="match status" value="1"/>
</dbReference>
<dbReference type="OrthoDB" id="7328575at2"/>
<dbReference type="InterPro" id="IPR009100">
    <property type="entry name" value="AcylCoA_DH/oxidase_NM_dom_sf"/>
</dbReference>
<organism evidence="8 9">
    <name type="scientific">Mycobacterium palustre</name>
    <dbReference type="NCBI Taxonomy" id="153971"/>
    <lineage>
        <taxon>Bacteria</taxon>
        <taxon>Bacillati</taxon>
        <taxon>Actinomycetota</taxon>
        <taxon>Actinomycetes</taxon>
        <taxon>Mycobacteriales</taxon>
        <taxon>Mycobacteriaceae</taxon>
        <taxon>Mycobacterium</taxon>
        <taxon>Mycobacterium simiae complex</taxon>
    </lineage>
</organism>
<keyword evidence="5" id="KW-0560">Oxidoreductase</keyword>
<keyword evidence="4" id="KW-0274">FAD</keyword>
<evidence type="ECO:0000256" key="4">
    <source>
        <dbReference type="ARBA" id="ARBA00022827"/>
    </source>
</evidence>
<dbReference type="InterPro" id="IPR036250">
    <property type="entry name" value="AcylCo_DH-like_C"/>
</dbReference>
<proteinExistence type="inferred from homology"/>
<dbReference type="RefSeq" id="WP_085078745.1">
    <property type="nucleotide sequence ID" value="NZ_LQPJ01000102.1"/>
</dbReference>
<dbReference type="Pfam" id="PF00441">
    <property type="entry name" value="Acyl-CoA_dh_1"/>
    <property type="match status" value="1"/>
</dbReference>
<dbReference type="GO" id="GO:0050660">
    <property type="term" value="F:flavin adenine dinucleotide binding"/>
    <property type="evidence" value="ECO:0007669"/>
    <property type="project" value="InterPro"/>
</dbReference>
<evidence type="ECO:0000256" key="1">
    <source>
        <dbReference type="ARBA" id="ARBA00001974"/>
    </source>
</evidence>
<comment type="similarity">
    <text evidence="2">Belongs to the acyl-CoA dehydrogenase family.</text>
</comment>
<evidence type="ECO:0000259" key="6">
    <source>
        <dbReference type="Pfam" id="PF00441"/>
    </source>
</evidence>
<dbReference type="Proteomes" id="UP000193529">
    <property type="component" value="Unassembled WGS sequence"/>
</dbReference>
<evidence type="ECO:0000259" key="7">
    <source>
        <dbReference type="Pfam" id="PF02771"/>
    </source>
</evidence>
<evidence type="ECO:0000313" key="8">
    <source>
        <dbReference type="EMBL" id="ORW24426.1"/>
    </source>
</evidence>
<gene>
    <name evidence="8" type="ORF">AWC19_09980</name>
</gene>
<feature type="domain" description="Acyl-CoA dehydrogenase/oxidase C-terminal" evidence="6">
    <location>
        <begin position="218"/>
        <end position="355"/>
    </location>
</feature>
<accession>A0A1X1ZM45</accession>
<dbReference type="SUPFAM" id="SSF47203">
    <property type="entry name" value="Acyl-CoA dehydrogenase C-terminal domain-like"/>
    <property type="match status" value="1"/>
</dbReference>
<dbReference type="PANTHER" id="PTHR43884">
    <property type="entry name" value="ACYL-COA DEHYDROGENASE"/>
    <property type="match status" value="1"/>
</dbReference>